<dbReference type="Pfam" id="PF12704">
    <property type="entry name" value="MacB_PCD"/>
    <property type="match status" value="2"/>
</dbReference>
<organism evidence="9 10">
    <name type="scientific">Mucilaginibacter terrenus</name>
    <dbReference type="NCBI Taxonomy" id="2482727"/>
    <lineage>
        <taxon>Bacteria</taxon>
        <taxon>Pseudomonadati</taxon>
        <taxon>Bacteroidota</taxon>
        <taxon>Sphingobacteriia</taxon>
        <taxon>Sphingobacteriales</taxon>
        <taxon>Sphingobacteriaceae</taxon>
        <taxon>Mucilaginibacter</taxon>
    </lineage>
</organism>
<accession>A0A3E2NU34</accession>
<feature type="transmembrane region" description="Helical" evidence="6">
    <location>
        <begin position="669"/>
        <end position="690"/>
    </location>
</feature>
<evidence type="ECO:0000259" key="8">
    <source>
        <dbReference type="Pfam" id="PF12704"/>
    </source>
</evidence>
<feature type="transmembrane region" description="Helical" evidence="6">
    <location>
        <begin position="21"/>
        <end position="43"/>
    </location>
</feature>
<dbReference type="PANTHER" id="PTHR30572:SF18">
    <property type="entry name" value="ABC-TYPE MACROLIDE FAMILY EXPORT SYSTEM PERMEASE COMPONENT 2"/>
    <property type="match status" value="1"/>
</dbReference>
<comment type="caution">
    <text evidence="9">The sequence shown here is derived from an EMBL/GenBank/DDBJ whole genome shotgun (WGS) entry which is preliminary data.</text>
</comment>
<dbReference type="AlphaFoldDB" id="A0A3E2NU34"/>
<dbReference type="Pfam" id="PF02687">
    <property type="entry name" value="FtsX"/>
    <property type="match status" value="2"/>
</dbReference>
<keyword evidence="4 6" id="KW-1133">Transmembrane helix</keyword>
<keyword evidence="5 6" id="KW-0472">Membrane</keyword>
<feature type="transmembrane region" description="Helical" evidence="6">
    <location>
        <begin position="750"/>
        <end position="775"/>
    </location>
</feature>
<feature type="domain" description="ABC3 transporter permease C-terminal" evidence="7">
    <location>
        <begin position="669"/>
        <end position="776"/>
    </location>
</feature>
<dbReference type="InterPro" id="IPR050250">
    <property type="entry name" value="Macrolide_Exporter_MacB"/>
</dbReference>
<feature type="domain" description="MacB-like periplasmic core" evidence="8">
    <location>
        <begin position="20"/>
        <end position="236"/>
    </location>
</feature>
<gene>
    <name evidence="9" type="ORF">DYU05_02350</name>
</gene>
<proteinExistence type="predicted"/>
<keyword evidence="2" id="KW-1003">Cell membrane</keyword>
<dbReference type="InterPro" id="IPR003838">
    <property type="entry name" value="ABC3_permease_C"/>
</dbReference>
<dbReference type="RefSeq" id="WP_117381368.1">
    <property type="nucleotide sequence ID" value="NZ_QWDE01000001.1"/>
</dbReference>
<dbReference type="GO" id="GO:0022857">
    <property type="term" value="F:transmembrane transporter activity"/>
    <property type="evidence" value="ECO:0007669"/>
    <property type="project" value="TreeGrafter"/>
</dbReference>
<feature type="transmembrane region" description="Helical" evidence="6">
    <location>
        <begin position="282"/>
        <end position="301"/>
    </location>
</feature>
<evidence type="ECO:0000313" key="9">
    <source>
        <dbReference type="EMBL" id="RFZ84479.1"/>
    </source>
</evidence>
<evidence type="ECO:0000256" key="3">
    <source>
        <dbReference type="ARBA" id="ARBA00022692"/>
    </source>
</evidence>
<dbReference type="PANTHER" id="PTHR30572">
    <property type="entry name" value="MEMBRANE COMPONENT OF TRANSPORTER-RELATED"/>
    <property type="match status" value="1"/>
</dbReference>
<feature type="transmembrane region" description="Helical" evidence="6">
    <location>
        <begin position="418"/>
        <end position="441"/>
    </location>
</feature>
<evidence type="ECO:0000256" key="5">
    <source>
        <dbReference type="ARBA" id="ARBA00023136"/>
    </source>
</evidence>
<evidence type="ECO:0000256" key="1">
    <source>
        <dbReference type="ARBA" id="ARBA00004651"/>
    </source>
</evidence>
<dbReference type="InterPro" id="IPR025857">
    <property type="entry name" value="MacB_PCD"/>
</dbReference>
<feature type="domain" description="ABC3 transporter permease C-terminal" evidence="7">
    <location>
        <begin position="285"/>
        <end position="401"/>
    </location>
</feature>
<protein>
    <submittedName>
        <fullName evidence="9">ABC transporter permease</fullName>
    </submittedName>
</protein>
<dbReference type="OrthoDB" id="1451596at2"/>
<reference evidence="9 10" key="1">
    <citation type="submission" date="2018-08" db="EMBL/GenBank/DDBJ databases">
        <title>Mucilaginibacter terrae sp. nov., isolated from manganese diggings.</title>
        <authorList>
            <person name="Huang Y."/>
            <person name="Zhou Z."/>
        </authorList>
    </citation>
    <scope>NUCLEOTIDE SEQUENCE [LARGE SCALE GENOMIC DNA]</scope>
    <source>
        <strain evidence="9 10">ZH6</strain>
    </source>
</reference>
<evidence type="ECO:0000256" key="2">
    <source>
        <dbReference type="ARBA" id="ARBA00022475"/>
    </source>
</evidence>
<evidence type="ECO:0000256" key="4">
    <source>
        <dbReference type="ARBA" id="ARBA00022989"/>
    </source>
</evidence>
<dbReference type="EMBL" id="QWDE01000001">
    <property type="protein sequence ID" value="RFZ84479.1"/>
    <property type="molecule type" value="Genomic_DNA"/>
</dbReference>
<name>A0A3E2NU34_9SPHI</name>
<evidence type="ECO:0000256" key="6">
    <source>
        <dbReference type="SAM" id="Phobius"/>
    </source>
</evidence>
<keyword evidence="10" id="KW-1185">Reference proteome</keyword>
<dbReference type="PROSITE" id="PS51257">
    <property type="entry name" value="PROKAR_LIPOPROTEIN"/>
    <property type="match status" value="1"/>
</dbReference>
<feature type="transmembrane region" description="Helical" evidence="6">
    <location>
        <begin position="718"/>
        <end position="738"/>
    </location>
</feature>
<keyword evidence="3 6" id="KW-0812">Transmembrane</keyword>
<dbReference type="GO" id="GO:0005886">
    <property type="term" value="C:plasma membrane"/>
    <property type="evidence" value="ECO:0007669"/>
    <property type="project" value="UniProtKB-SubCell"/>
</dbReference>
<evidence type="ECO:0000313" key="10">
    <source>
        <dbReference type="Proteomes" id="UP000260823"/>
    </source>
</evidence>
<comment type="subcellular location">
    <subcellularLocation>
        <location evidence="1">Cell membrane</location>
        <topology evidence="1">Multi-pass membrane protein</topology>
    </subcellularLocation>
</comment>
<sequence length="789" mass="86249">MLKNYLKISWRSIVKHKGFSLLNAGGLALGIASCLLLTLYVTYHLNYDKQFDNLDNIYIVENNQPGDGKIYTFASTPGELSAAIKSEVPDAVRSVRTITYTAEGLLTYKDNSFKKKGMFADDGFFNIFTYHFIEGNAGEALKLPNSIIVTRSLAKTLFGNEDPMNKVVKRNGQLPLKVTGVIEDVPANASFQFEFVLPWAMFEDANAWAKNSGWGSNFARTIVQLKDGVAPDRANRVMAGMVGRHNDGNKNQLFLYPFSKMHLYSKFEDGKVVGGMIENIRLFITLAICILLVACVNFMNLSTARSEERAKEVGIRKAIGSGRGSLISQFITESVILSFVSTVGALIIVLACLPFFNDVLGIKLQLPYGQPLAWAVLLGIALVTGLLAGSYPAFYLSSFEPIKVLKGIFKGGSAALPLRKVLVVVQFGFAVFLITATIVIYTQLKYVQNNPTGFDKNNLVEIPIEGDLKKNAGVFITQLKNSGAITAGTVFSAGITESGNNTWGISWPGKRDDQTILFDVFAAGNDFTKTAGVKLLQGREFSEGNQLDTARKTVLINESAVAVMNIKNPVGTIIKWGDSPMTVVGVYKDFVWGSPYDKRRPMITQYSGDNGNFINLRLNPARSITANIEAVTKGLKAVNPNYPADIRFVDADFEKKFADEKLLATLANLFGGLAIVISCLGLFGLAAYAAEQRVKEIGVRKVLGASVFNLTTLLSKDFMILVAIAIVLAGPISVWAMHGWLQKFEYRITLSWWMVALSGIITVFIAISTVSFQAVKAALANPVKSLRSE</sequence>
<dbReference type="Proteomes" id="UP000260823">
    <property type="component" value="Unassembled WGS sequence"/>
</dbReference>
<evidence type="ECO:0000259" key="7">
    <source>
        <dbReference type="Pfam" id="PF02687"/>
    </source>
</evidence>
<feature type="domain" description="MacB-like periplasmic core" evidence="8">
    <location>
        <begin position="496"/>
        <end position="632"/>
    </location>
</feature>
<feature type="transmembrane region" description="Helical" evidence="6">
    <location>
        <begin position="335"/>
        <end position="356"/>
    </location>
</feature>
<feature type="transmembrane region" description="Helical" evidence="6">
    <location>
        <begin position="372"/>
        <end position="397"/>
    </location>
</feature>